<name>A0A7X5ASH1_9GAMM</name>
<evidence type="ECO:0000256" key="7">
    <source>
        <dbReference type="ARBA" id="ARBA00022795"/>
    </source>
</evidence>
<dbReference type="PANTHER" id="PTHR33308:SF9">
    <property type="entry name" value="PEPTIDOGLYCAN HYDROLASE FLGJ"/>
    <property type="match status" value="1"/>
</dbReference>
<proteinExistence type="inferred from homology"/>
<evidence type="ECO:0000313" key="14">
    <source>
        <dbReference type="Proteomes" id="UP000465712"/>
    </source>
</evidence>
<evidence type="ECO:0000256" key="2">
    <source>
        <dbReference type="ARBA" id="ARBA00004418"/>
    </source>
</evidence>
<evidence type="ECO:0000256" key="5">
    <source>
        <dbReference type="ARBA" id="ARBA00013433"/>
    </source>
</evidence>
<dbReference type="GO" id="GO:0044780">
    <property type="term" value="P:bacterial-type flagellum assembly"/>
    <property type="evidence" value="ECO:0007669"/>
    <property type="project" value="InterPro"/>
</dbReference>
<feature type="domain" description="Mannosyl-glycoprotein endo-beta-N-acetylglucosamidase-like" evidence="12">
    <location>
        <begin position="186"/>
        <end position="343"/>
    </location>
</feature>
<dbReference type="GO" id="GO:0016798">
    <property type="term" value="F:hydrolase activity, acting on glycosyl bonds"/>
    <property type="evidence" value="ECO:0007669"/>
    <property type="project" value="UniProtKB-KW"/>
</dbReference>
<keyword evidence="13" id="KW-0969">Cilium</keyword>
<evidence type="ECO:0000256" key="9">
    <source>
        <dbReference type="ARBA" id="ARBA00023295"/>
    </source>
</evidence>
<gene>
    <name evidence="13" type="primary">flgJ</name>
    <name evidence="13" type="ORF">CAG72_09100</name>
</gene>
<dbReference type="GO" id="GO:0071555">
    <property type="term" value="P:cell wall organization"/>
    <property type="evidence" value="ECO:0007669"/>
    <property type="project" value="UniProtKB-KW"/>
</dbReference>
<evidence type="ECO:0000259" key="12">
    <source>
        <dbReference type="SMART" id="SM00047"/>
    </source>
</evidence>
<dbReference type="GO" id="GO:0042597">
    <property type="term" value="C:periplasmic space"/>
    <property type="evidence" value="ECO:0007669"/>
    <property type="project" value="UniProtKB-SubCell"/>
</dbReference>
<evidence type="ECO:0000256" key="4">
    <source>
        <dbReference type="ARBA" id="ARBA00007974"/>
    </source>
</evidence>
<evidence type="ECO:0000256" key="1">
    <source>
        <dbReference type="ARBA" id="ARBA00002954"/>
    </source>
</evidence>
<comment type="subcellular location">
    <subcellularLocation>
        <location evidence="2">Periplasm</location>
    </subcellularLocation>
</comment>
<organism evidence="13 14">
    <name type="scientific">Photobacterium halotolerans</name>
    <dbReference type="NCBI Taxonomy" id="265726"/>
    <lineage>
        <taxon>Bacteria</taxon>
        <taxon>Pseudomonadati</taxon>
        <taxon>Pseudomonadota</taxon>
        <taxon>Gammaproteobacteria</taxon>
        <taxon>Vibrionales</taxon>
        <taxon>Vibrionaceae</taxon>
        <taxon>Photobacterium</taxon>
    </lineage>
</organism>
<evidence type="ECO:0000256" key="10">
    <source>
        <dbReference type="ARBA" id="ARBA00023316"/>
    </source>
</evidence>
<dbReference type="RefSeq" id="WP_161444414.1">
    <property type="nucleotide sequence ID" value="NZ_WXWW01000144.1"/>
</dbReference>
<dbReference type="Gene3D" id="2.10.70.40">
    <property type="entry name" value="peptidoglycan hydrolase"/>
    <property type="match status" value="1"/>
</dbReference>
<dbReference type="AlphaFoldDB" id="A0A7X5ASH1"/>
<evidence type="ECO:0000256" key="11">
    <source>
        <dbReference type="ARBA" id="ARBA00030835"/>
    </source>
</evidence>
<dbReference type="InterPro" id="IPR019301">
    <property type="entry name" value="Flagellar_prot_FlgJ_N"/>
</dbReference>
<dbReference type="InterPro" id="IPR002901">
    <property type="entry name" value="MGlyc_endo_b_GlcNAc-like_dom"/>
</dbReference>
<dbReference type="Pfam" id="PF10135">
    <property type="entry name" value="Rod-binding"/>
    <property type="match status" value="1"/>
</dbReference>
<keyword evidence="13" id="KW-0282">Flagellum</keyword>
<protein>
    <recommendedName>
        <fullName evidence="5">Peptidoglycan hydrolase FlgJ</fullName>
    </recommendedName>
    <alternativeName>
        <fullName evidence="11">Muramidase FlgJ</fullName>
    </alternativeName>
</protein>
<dbReference type="InterPro" id="IPR013377">
    <property type="entry name" value="FlgJ"/>
</dbReference>
<reference evidence="13 14" key="1">
    <citation type="submission" date="2017-05" db="EMBL/GenBank/DDBJ databases">
        <title>High clonality and local adaptation shapes Vibrionaceae linages within an endangered oasis.</title>
        <authorList>
            <person name="Vazquez-Rosas-Landa M."/>
        </authorList>
    </citation>
    <scope>NUCLEOTIDE SEQUENCE [LARGE SCALE GENOMIC DNA]</scope>
    <source>
        <strain evidence="13 14">P46_P4S1P180</strain>
    </source>
</reference>
<dbReference type="InterPro" id="IPR051056">
    <property type="entry name" value="Glycosyl_Hydrolase_73"/>
</dbReference>
<accession>A0A7X5ASH1</accession>
<keyword evidence="6" id="KW-0574">Periplasm</keyword>
<evidence type="ECO:0000256" key="8">
    <source>
        <dbReference type="ARBA" id="ARBA00022801"/>
    </source>
</evidence>
<comment type="function">
    <text evidence="1">Flagellum-specific muramidase which hydrolyzes the peptidoglycan layer to assemble the rod structure in the periplasmic space.</text>
</comment>
<dbReference type="Proteomes" id="UP000465712">
    <property type="component" value="Unassembled WGS sequence"/>
</dbReference>
<dbReference type="Gene3D" id="1.10.530.10">
    <property type="match status" value="1"/>
</dbReference>
<keyword evidence="9 13" id="KW-0326">Glycosidase</keyword>
<comment type="caution">
    <text evidence="13">The sequence shown here is derived from an EMBL/GenBank/DDBJ whole genome shotgun (WGS) entry which is preliminary data.</text>
</comment>
<keyword evidence="13" id="KW-0966">Cell projection</keyword>
<evidence type="ECO:0000256" key="3">
    <source>
        <dbReference type="ARBA" id="ARBA00006880"/>
    </source>
</evidence>
<dbReference type="GO" id="GO:0071973">
    <property type="term" value="P:bacterial-type flagellum-dependent cell motility"/>
    <property type="evidence" value="ECO:0007669"/>
    <property type="project" value="TreeGrafter"/>
</dbReference>
<comment type="similarity">
    <text evidence="4">In the C-terminal section; belongs to the glycosyl hydrolase 73 family.</text>
</comment>
<keyword evidence="10" id="KW-0961">Cell wall biogenesis/degradation</keyword>
<dbReference type="GO" id="GO:0004040">
    <property type="term" value="F:amidase activity"/>
    <property type="evidence" value="ECO:0007669"/>
    <property type="project" value="InterPro"/>
</dbReference>
<evidence type="ECO:0000256" key="6">
    <source>
        <dbReference type="ARBA" id="ARBA00022764"/>
    </source>
</evidence>
<dbReference type="PRINTS" id="PR01002">
    <property type="entry name" value="FLGFLGJ"/>
</dbReference>
<keyword evidence="7" id="KW-1005">Bacterial flagellum biogenesis</keyword>
<dbReference type="SMART" id="SM00047">
    <property type="entry name" value="LYZ2"/>
    <property type="match status" value="1"/>
</dbReference>
<keyword evidence="8 13" id="KW-0378">Hydrolase</keyword>
<comment type="similarity">
    <text evidence="3">In the N-terminal section; belongs to the FlgJ family.</text>
</comment>
<dbReference type="EMBL" id="WXWW01000144">
    <property type="protein sequence ID" value="NAW65373.1"/>
    <property type="molecule type" value="Genomic_DNA"/>
</dbReference>
<sequence>MKPTDPGFVNDLANLDRLRAGIKGKGDTESLRAAAEQFEALFTQMLFKSMRQANEAFESDLMSSSNTKFFEEMRDEQMSSELSARGSLGLADLIVEQLSVLEKPEATPEEQAKAAQEKAAGFEAIQQSRQVSGDDVLAKVFAAKDTTAIDTAAKDKAATAPEQVAIPAASATTPAEFVRPPLRQLQEKPFSSPEDFVTRMRPFAEKAAGMLGTDPAVLIAQAALETGWGKKVVKNAAGDSNNLFNIKADPRWSGNKVATQTLEYHDGIPVQERAAFRSYNSYEDSFNDYVRFLNDNPRYSEALASPQDPRRFIRNLHQAGYATDPKYADKIINVMESVKKLMK</sequence>
<evidence type="ECO:0000313" key="13">
    <source>
        <dbReference type="EMBL" id="NAW65373.1"/>
    </source>
</evidence>
<dbReference type="PANTHER" id="PTHR33308">
    <property type="entry name" value="PEPTIDOGLYCAN HYDROLASE FLGJ"/>
    <property type="match status" value="1"/>
</dbReference>
<dbReference type="NCBIfam" id="TIGR02541">
    <property type="entry name" value="flagell_FlgJ"/>
    <property type="match status" value="1"/>
</dbReference>
<dbReference type="Pfam" id="PF01832">
    <property type="entry name" value="Glucosaminidase"/>
    <property type="match status" value="1"/>
</dbReference>